<comment type="caution">
    <text evidence="2">The sequence shown here is derived from an EMBL/GenBank/DDBJ whole genome shotgun (WGS) entry which is preliminary data.</text>
</comment>
<organism evidence="2 3">
    <name type="scientific">Aldrovandia affinis</name>
    <dbReference type="NCBI Taxonomy" id="143900"/>
    <lineage>
        <taxon>Eukaryota</taxon>
        <taxon>Metazoa</taxon>
        <taxon>Chordata</taxon>
        <taxon>Craniata</taxon>
        <taxon>Vertebrata</taxon>
        <taxon>Euteleostomi</taxon>
        <taxon>Actinopterygii</taxon>
        <taxon>Neopterygii</taxon>
        <taxon>Teleostei</taxon>
        <taxon>Notacanthiformes</taxon>
        <taxon>Halosauridae</taxon>
        <taxon>Aldrovandia</taxon>
    </lineage>
</organism>
<evidence type="ECO:0000256" key="1">
    <source>
        <dbReference type="SAM" id="MobiDB-lite"/>
    </source>
</evidence>
<feature type="region of interest" description="Disordered" evidence="1">
    <location>
        <begin position="1"/>
        <end position="119"/>
    </location>
</feature>
<accession>A0AAD7RKG7</accession>
<dbReference type="Proteomes" id="UP001221898">
    <property type="component" value="Unassembled WGS sequence"/>
</dbReference>
<evidence type="ECO:0000313" key="2">
    <source>
        <dbReference type="EMBL" id="KAJ8385787.1"/>
    </source>
</evidence>
<feature type="compositionally biased region" description="Basic and acidic residues" evidence="1">
    <location>
        <begin position="26"/>
        <end position="46"/>
    </location>
</feature>
<name>A0AAD7RKG7_9TELE</name>
<reference evidence="2" key="1">
    <citation type="journal article" date="2023" name="Science">
        <title>Genome structures resolve the early diversification of teleost fishes.</title>
        <authorList>
            <person name="Parey E."/>
            <person name="Louis A."/>
            <person name="Montfort J."/>
            <person name="Bouchez O."/>
            <person name="Roques C."/>
            <person name="Iampietro C."/>
            <person name="Lluch J."/>
            <person name="Castinel A."/>
            <person name="Donnadieu C."/>
            <person name="Desvignes T."/>
            <person name="Floi Bucao C."/>
            <person name="Jouanno E."/>
            <person name="Wen M."/>
            <person name="Mejri S."/>
            <person name="Dirks R."/>
            <person name="Jansen H."/>
            <person name="Henkel C."/>
            <person name="Chen W.J."/>
            <person name="Zahm M."/>
            <person name="Cabau C."/>
            <person name="Klopp C."/>
            <person name="Thompson A.W."/>
            <person name="Robinson-Rechavi M."/>
            <person name="Braasch I."/>
            <person name="Lecointre G."/>
            <person name="Bobe J."/>
            <person name="Postlethwait J.H."/>
            <person name="Berthelot C."/>
            <person name="Roest Crollius H."/>
            <person name="Guiguen Y."/>
        </authorList>
    </citation>
    <scope>NUCLEOTIDE SEQUENCE</scope>
    <source>
        <strain evidence="2">NC1722</strain>
    </source>
</reference>
<dbReference type="EMBL" id="JAINUG010000241">
    <property type="protein sequence ID" value="KAJ8385787.1"/>
    <property type="molecule type" value="Genomic_DNA"/>
</dbReference>
<proteinExistence type="predicted"/>
<dbReference type="AlphaFoldDB" id="A0AAD7RKG7"/>
<sequence length="119" mass="13452">MTAPNSSSALLRKHWEGPPIFSVAETRVDGAGRSDDRTPSSLRRPEGLTVARCGQTSAEQRPSGWVIPADRATPSSDALHDRGRKVTPFEEMWRRRKTYSEKRTHRDPTSKTPKDRRPE</sequence>
<gene>
    <name evidence="2" type="ORF">AAFF_G00182310</name>
</gene>
<evidence type="ECO:0000313" key="3">
    <source>
        <dbReference type="Proteomes" id="UP001221898"/>
    </source>
</evidence>
<protein>
    <submittedName>
        <fullName evidence="2">Uncharacterized protein</fullName>
    </submittedName>
</protein>
<keyword evidence="3" id="KW-1185">Reference proteome</keyword>
<feature type="compositionally biased region" description="Basic and acidic residues" evidence="1">
    <location>
        <begin position="87"/>
        <end position="119"/>
    </location>
</feature>